<dbReference type="Pfam" id="PF04290">
    <property type="entry name" value="DctQ"/>
    <property type="match status" value="1"/>
</dbReference>
<evidence type="ECO:0000313" key="11">
    <source>
        <dbReference type="Proteomes" id="UP001193035"/>
    </source>
</evidence>
<keyword evidence="7" id="KW-0997">Cell inner membrane</keyword>
<evidence type="ECO:0000256" key="6">
    <source>
        <dbReference type="ARBA" id="ARBA00023136"/>
    </source>
</evidence>
<reference evidence="10 11" key="1">
    <citation type="submission" date="2019-05" db="EMBL/GenBank/DDBJ databases">
        <title>Ruegeria sp. nov., isolated from tidal flat.</title>
        <authorList>
            <person name="Kim W."/>
        </authorList>
    </citation>
    <scope>NUCLEOTIDE SEQUENCE [LARGE SCALE GENOMIC DNA]</scope>
    <source>
        <strain evidence="10 11">CAU 1488</strain>
    </source>
</reference>
<comment type="subunit">
    <text evidence="7">The complex comprises the extracytoplasmic solute receptor protein and the two transmembrane proteins.</text>
</comment>
<keyword evidence="3" id="KW-1003">Cell membrane</keyword>
<dbReference type="InterPro" id="IPR055348">
    <property type="entry name" value="DctQ"/>
</dbReference>
<feature type="domain" description="Tripartite ATP-independent periplasmic transporters DctQ component" evidence="9">
    <location>
        <begin position="57"/>
        <end position="181"/>
    </location>
</feature>
<evidence type="ECO:0000256" key="7">
    <source>
        <dbReference type="RuleBase" id="RU369079"/>
    </source>
</evidence>
<organism evidence="10 11">
    <name type="scientific">Ruegeria sediminis</name>
    <dbReference type="NCBI Taxonomy" id="2583820"/>
    <lineage>
        <taxon>Bacteria</taxon>
        <taxon>Pseudomonadati</taxon>
        <taxon>Pseudomonadota</taxon>
        <taxon>Alphaproteobacteria</taxon>
        <taxon>Rhodobacterales</taxon>
        <taxon>Roseobacteraceae</taxon>
        <taxon>Ruegeria</taxon>
    </lineage>
</organism>
<evidence type="ECO:0000256" key="4">
    <source>
        <dbReference type="ARBA" id="ARBA00022692"/>
    </source>
</evidence>
<keyword evidence="4 7" id="KW-0812">Transmembrane</keyword>
<feature type="transmembrane region" description="Helical" evidence="7">
    <location>
        <begin position="80"/>
        <end position="98"/>
    </location>
</feature>
<evidence type="ECO:0000256" key="5">
    <source>
        <dbReference type="ARBA" id="ARBA00022989"/>
    </source>
</evidence>
<feature type="transmembrane region" description="Helical" evidence="7">
    <location>
        <begin position="36"/>
        <end position="60"/>
    </location>
</feature>
<proteinExistence type="inferred from homology"/>
<evidence type="ECO:0000256" key="1">
    <source>
        <dbReference type="ARBA" id="ARBA00004651"/>
    </source>
</evidence>
<dbReference type="Proteomes" id="UP001193035">
    <property type="component" value="Unassembled WGS sequence"/>
</dbReference>
<comment type="similarity">
    <text evidence="7">Belongs to the TRAP transporter small permease family.</text>
</comment>
<feature type="compositionally biased region" description="Low complexity" evidence="8">
    <location>
        <begin position="8"/>
        <end position="17"/>
    </location>
</feature>
<evidence type="ECO:0000256" key="8">
    <source>
        <dbReference type="SAM" id="MobiDB-lite"/>
    </source>
</evidence>
<evidence type="ECO:0000256" key="3">
    <source>
        <dbReference type="ARBA" id="ARBA00022475"/>
    </source>
</evidence>
<name>A0ABY2WVH1_9RHOB</name>
<comment type="caution">
    <text evidence="10">The sequence shown here is derived from an EMBL/GenBank/DDBJ whole genome shotgun (WGS) entry which is preliminary data.</text>
</comment>
<comment type="function">
    <text evidence="7">Part of the tripartite ATP-independent periplasmic (TRAP) transport system.</text>
</comment>
<gene>
    <name evidence="10" type="ORF">FGK63_16885</name>
</gene>
<keyword evidence="5 7" id="KW-1133">Transmembrane helix</keyword>
<evidence type="ECO:0000313" key="10">
    <source>
        <dbReference type="EMBL" id="TMV05711.1"/>
    </source>
</evidence>
<keyword evidence="11" id="KW-1185">Reference proteome</keyword>
<sequence>MRRKKSSKSSAPTPASSGKRSSQRKLLVREPAMLRFILNGVTLAESITATIAYAFVAVLLMVDVIGREVFSSALLGIQQLAVYGAIVAGFLGLTLATSDNSHLRPAFLDFLAGRHQREVARIGDALSAIFFFGAGYVAWTFVQISMENGDRAPVLYFVLWPLQLVVPYAFGSAGLKHLIFALRPDLKSNVDKLAG</sequence>
<evidence type="ECO:0000256" key="2">
    <source>
        <dbReference type="ARBA" id="ARBA00022448"/>
    </source>
</evidence>
<feature type="transmembrane region" description="Helical" evidence="7">
    <location>
        <begin position="119"/>
        <end position="142"/>
    </location>
</feature>
<dbReference type="EMBL" id="VCPD01000006">
    <property type="protein sequence ID" value="TMV05711.1"/>
    <property type="molecule type" value="Genomic_DNA"/>
</dbReference>
<protein>
    <recommendedName>
        <fullName evidence="7">TRAP transporter small permease protein</fullName>
    </recommendedName>
</protein>
<keyword evidence="2 7" id="KW-0813">Transport</keyword>
<accession>A0ABY2WVH1</accession>
<feature type="region of interest" description="Disordered" evidence="8">
    <location>
        <begin position="1"/>
        <end position="24"/>
    </location>
</feature>
<feature type="transmembrane region" description="Helical" evidence="7">
    <location>
        <begin position="154"/>
        <end position="175"/>
    </location>
</feature>
<evidence type="ECO:0000259" key="9">
    <source>
        <dbReference type="Pfam" id="PF04290"/>
    </source>
</evidence>
<keyword evidence="6 7" id="KW-0472">Membrane</keyword>
<comment type="subcellular location">
    <subcellularLocation>
        <location evidence="7">Cell inner membrane</location>
        <topology evidence="7">Multi-pass membrane protein</topology>
    </subcellularLocation>
    <subcellularLocation>
        <location evidence="1">Cell membrane</location>
        <topology evidence="1">Multi-pass membrane protein</topology>
    </subcellularLocation>
</comment>